<sequence length="69" mass="7567">MISKAQLKADIDTLDDSCLDVLHRILAVLKTSQPESARSSVSPVNPLKGSVLFETDLLSPIDESWDAER</sequence>
<dbReference type="EMBL" id="WNKT01000007">
    <property type="protein sequence ID" value="MTW20455.1"/>
    <property type="molecule type" value="Genomic_DNA"/>
</dbReference>
<evidence type="ECO:0000313" key="1">
    <source>
        <dbReference type="EMBL" id="MTW20455.1"/>
    </source>
</evidence>
<accession>A0A6N8E8J6</accession>
<dbReference type="Proteomes" id="UP000434044">
    <property type="component" value="Unassembled WGS sequence"/>
</dbReference>
<evidence type="ECO:0008006" key="3">
    <source>
        <dbReference type="Google" id="ProtNLM"/>
    </source>
</evidence>
<dbReference type="RefSeq" id="WP_155449029.1">
    <property type="nucleotide sequence ID" value="NZ_WNKT01000007.1"/>
</dbReference>
<protein>
    <recommendedName>
        <fullName evidence="3">DUF2281 domain-containing protein</fullName>
    </recommendedName>
</protein>
<comment type="caution">
    <text evidence="1">The sequence shown here is derived from an EMBL/GenBank/DDBJ whole genome shotgun (WGS) entry which is preliminary data.</text>
</comment>
<organism evidence="1 2">
    <name type="scientific">Allochromatium palmeri</name>
    <dbReference type="NCBI Taxonomy" id="231048"/>
    <lineage>
        <taxon>Bacteria</taxon>
        <taxon>Pseudomonadati</taxon>
        <taxon>Pseudomonadota</taxon>
        <taxon>Gammaproteobacteria</taxon>
        <taxon>Chromatiales</taxon>
        <taxon>Chromatiaceae</taxon>
        <taxon>Allochromatium</taxon>
    </lineage>
</organism>
<keyword evidence="2" id="KW-1185">Reference proteome</keyword>
<evidence type="ECO:0000313" key="2">
    <source>
        <dbReference type="Proteomes" id="UP000434044"/>
    </source>
</evidence>
<dbReference type="OrthoDB" id="963455at2"/>
<gene>
    <name evidence="1" type="ORF">GJ668_05010</name>
</gene>
<dbReference type="AlphaFoldDB" id="A0A6N8E8J6"/>
<proteinExistence type="predicted"/>
<reference evidence="1 2" key="1">
    <citation type="submission" date="2019-11" db="EMBL/GenBank/DDBJ databases">
        <title>Whole-genome sequence of the anaerobic purple sulfur bacterium Allochromatium palmeri DSM 15591.</title>
        <authorList>
            <person name="Kyndt J.A."/>
            <person name="Meyer T.E."/>
        </authorList>
    </citation>
    <scope>NUCLEOTIDE SEQUENCE [LARGE SCALE GENOMIC DNA]</scope>
    <source>
        <strain evidence="1 2">DSM 15591</strain>
    </source>
</reference>
<name>A0A6N8E8J6_9GAMM</name>